<dbReference type="Gene3D" id="3.20.20.450">
    <property type="entry name" value="EAL domain"/>
    <property type="match status" value="1"/>
</dbReference>
<dbReference type="PROSITE" id="PS50110">
    <property type="entry name" value="RESPONSE_REGULATORY"/>
    <property type="match status" value="2"/>
</dbReference>
<reference evidence="4" key="1">
    <citation type="submission" date="2019-08" db="EMBL/GenBank/DDBJ databases">
        <authorList>
            <person name="Kucharzyk K."/>
            <person name="Murdoch R.W."/>
            <person name="Higgins S."/>
            <person name="Loffler F."/>
        </authorList>
    </citation>
    <scope>NUCLEOTIDE SEQUENCE</scope>
</reference>
<dbReference type="InterPro" id="IPR029787">
    <property type="entry name" value="Nucleotide_cyclase"/>
</dbReference>
<dbReference type="InterPro" id="IPR050706">
    <property type="entry name" value="Cyclic-di-GMP_PDE-like"/>
</dbReference>
<dbReference type="SMART" id="SM00052">
    <property type="entry name" value="EAL"/>
    <property type="match status" value="1"/>
</dbReference>
<dbReference type="SUPFAM" id="SSF52172">
    <property type="entry name" value="CheY-like"/>
    <property type="match status" value="2"/>
</dbReference>
<dbReference type="SMART" id="SM00267">
    <property type="entry name" value="GGDEF"/>
    <property type="match status" value="1"/>
</dbReference>
<dbReference type="CDD" id="cd01948">
    <property type="entry name" value="EAL"/>
    <property type="match status" value="1"/>
</dbReference>
<dbReference type="GO" id="GO:0000160">
    <property type="term" value="P:phosphorelay signal transduction system"/>
    <property type="evidence" value="ECO:0007669"/>
    <property type="project" value="InterPro"/>
</dbReference>
<dbReference type="GO" id="GO:0071111">
    <property type="term" value="F:cyclic-guanylate-specific phosphodiesterase activity"/>
    <property type="evidence" value="ECO:0007669"/>
    <property type="project" value="InterPro"/>
</dbReference>
<sequence>MHKEKLGISAILLDIVMPILDGYSVLAELKKDEVLCNIPVIVATQKYGDKSEEKALSLGASDFVTKPYKPEIIRHRLRNLINMHEARETVDIVEKDILTGLLNKEAFYHKASEIILQNPKTDYDIIALDVERFKLINDTYGIHEGDKLLKYIAGKINKISETEDCLCARTNADKFIVLMKRTTNCTQKTISDAINNISDYPLSMKIHIKFGIYEIDDRSIPVTSMCDRAILAANEAKGQYGKSYTYYDDSIRKRLVIEQRITDEMNTALVENQFKVFLQPKYDLVTENISGAEALVRWIHPEWGFMSPAQFIPIFERNGFITELDIFVWDKTCEIIAEWINKANKWVPVSVNVSRKDIYNENLPEILINIVKKHGLQPKNLHLEITETAYTEDSQQLIDVVTKLKELGFTIEMDDFGSGYSSLNMLSELPIDILKLDMNFIQTKNKQNRTKNIMSFIIGLAKWLNLFVVAEGVETKEQVDVLKKLNCNYVQGYYFARPMKASEFTEMLLNSEISSMINPNDKDEYLNHVIIGEKTSNKTMLIVDDLALNRAILSEYFSDSFTIVEASNGEVAWKYIKDHSSEIDIIMLDLIMPVMDGYKLLEKLNNSDECRSTPVIVTSQAGEISEAKALFMGAADFMAKPYSKEVAVQRVLKVLSKSSVNES</sequence>
<feature type="domain" description="Response regulatory" evidence="1">
    <location>
        <begin position="539"/>
        <end position="655"/>
    </location>
</feature>
<dbReference type="EMBL" id="VSSQ01013080">
    <property type="protein sequence ID" value="MPM50697.1"/>
    <property type="molecule type" value="Genomic_DNA"/>
</dbReference>
<feature type="domain" description="EAL" evidence="2">
    <location>
        <begin position="258"/>
        <end position="512"/>
    </location>
</feature>
<evidence type="ECO:0000259" key="1">
    <source>
        <dbReference type="PROSITE" id="PS50110"/>
    </source>
</evidence>
<proteinExistence type="predicted"/>
<dbReference type="InterPro" id="IPR011006">
    <property type="entry name" value="CheY-like_superfamily"/>
</dbReference>
<dbReference type="Pfam" id="PF00563">
    <property type="entry name" value="EAL"/>
    <property type="match status" value="1"/>
</dbReference>
<dbReference type="PROSITE" id="PS50883">
    <property type="entry name" value="EAL"/>
    <property type="match status" value="1"/>
</dbReference>
<feature type="domain" description="Response regulatory" evidence="1">
    <location>
        <begin position="1"/>
        <end position="81"/>
    </location>
</feature>
<dbReference type="NCBIfam" id="TIGR00254">
    <property type="entry name" value="GGDEF"/>
    <property type="match status" value="1"/>
</dbReference>
<dbReference type="SMART" id="SM00448">
    <property type="entry name" value="REC"/>
    <property type="match status" value="1"/>
</dbReference>
<dbReference type="PANTHER" id="PTHR33121">
    <property type="entry name" value="CYCLIC DI-GMP PHOSPHODIESTERASE PDEF"/>
    <property type="match status" value="1"/>
</dbReference>
<organism evidence="4">
    <name type="scientific">bioreactor metagenome</name>
    <dbReference type="NCBI Taxonomy" id="1076179"/>
    <lineage>
        <taxon>unclassified sequences</taxon>
        <taxon>metagenomes</taxon>
        <taxon>ecological metagenomes</taxon>
    </lineage>
</organism>
<dbReference type="SUPFAM" id="SSF141868">
    <property type="entry name" value="EAL domain-like"/>
    <property type="match status" value="1"/>
</dbReference>
<evidence type="ECO:0000313" key="4">
    <source>
        <dbReference type="EMBL" id="MPM50697.1"/>
    </source>
</evidence>
<evidence type="ECO:0000259" key="3">
    <source>
        <dbReference type="PROSITE" id="PS50887"/>
    </source>
</evidence>
<protein>
    <submittedName>
        <fullName evidence="4">Regulator of RpoS</fullName>
    </submittedName>
</protein>
<dbReference type="PANTHER" id="PTHR33121:SF71">
    <property type="entry name" value="OXYGEN SENSOR PROTEIN DOSP"/>
    <property type="match status" value="1"/>
</dbReference>
<dbReference type="InterPro" id="IPR035919">
    <property type="entry name" value="EAL_sf"/>
</dbReference>
<dbReference type="CDD" id="cd01949">
    <property type="entry name" value="GGDEF"/>
    <property type="match status" value="1"/>
</dbReference>
<dbReference type="Gene3D" id="3.40.50.2300">
    <property type="match status" value="2"/>
</dbReference>
<gene>
    <name evidence="4" type="primary">rssB_36</name>
    <name evidence="4" type="ORF">SDC9_97440</name>
</gene>
<dbReference type="InterPro" id="IPR001789">
    <property type="entry name" value="Sig_transdc_resp-reg_receiver"/>
</dbReference>
<feature type="domain" description="GGDEF" evidence="3">
    <location>
        <begin position="121"/>
        <end position="250"/>
    </location>
</feature>
<comment type="caution">
    <text evidence="4">The sequence shown here is derived from an EMBL/GenBank/DDBJ whole genome shotgun (WGS) entry which is preliminary data.</text>
</comment>
<dbReference type="PROSITE" id="PS50887">
    <property type="entry name" value="GGDEF"/>
    <property type="match status" value="1"/>
</dbReference>
<dbReference type="Pfam" id="PF00072">
    <property type="entry name" value="Response_reg"/>
    <property type="match status" value="2"/>
</dbReference>
<accession>A0A645ACE5</accession>
<dbReference type="InterPro" id="IPR001633">
    <property type="entry name" value="EAL_dom"/>
</dbReference>
<dbReference type="Pfam" id="PF00990">
    <property type="entry name" value="GGDEF"/>
    <property type="match status" value="1"/>
</dbReference>
<dbReference type="Gene3D" id="3.30.70.270">
    <property type="match status" value="1"/>
</dbReference>
<name>A0A645ACE5_9ZZZZ</name>
<evidence type="ECO:0000259" key="2">
    <source>
        <dbReference type="PROSITE" id="PS50883"/>
    </source>
</evidence>
<dbReference type="SUPFAM" id="SSF55073">
    <property type="entry name" value="Nucleotide cyclase"/>
    <property type="match status" value="1"/>
</dbReference>
<dbReference type="AlphaFoldDB" id="A0A645ACE5"/>
<dbReference type="InterPro" id="IPR000160">
    <property type="entry name" value="GGDEF_dom"/>
</dbReference>
<dbReference type="InterPro" id="IPR043128">
    <property type="entry name" value="Rev_trsase/Diguanyl_cyclase"/>
</dbReference>